<organism evidence="1 2">
    <name type="scientific">Aspergillus parasiticus</name>
    <dbReference type="NCBI Taxonomy" id="5067"/>
    <lineage>
        <taxon>Eukaryota</taxon>
        <taxon>Fungi</taxon>
        <taxon>Dikarya</taxon>
        <taxon>Ascomycota</taxon>
        <taxon>Pezizomycotina</taxon>
        <taxon>Eurotiomycetes</taxon>
        <taxon>Eurotiomycetidae</taxon>
        <taxon>Eurotiales</taxon>
        <taxon>Aspergillaceae</taxon>
        <taxon>Aspergillus</taxon>
        <taxon>Aspergillus subgen. Circumdati</taxon>
    </lineage>
</organism>
<sequence>MPHSLGLPRCSVARSYFSSSRPSVSHLIMIDDRHGSLGLRWCRAHSSCFISSTLVSLFSIGMLFTISVDVIWAWQEFYSGGKSIWQHKLLQNQLGFTLHVGADQFLVFSWNVSVSNLESSSPFSPFIFSIASVLSWQNWRYLRIRIEPPLIHRVDQLYATDDFLRDRIFP</sequence>
<reference evidence="1 2" key="1">
    <citation type="submission" date="2019-04" db="EMBL/GenBank/DDBJ databases">
        <title>Fungal friends and foes A comparative genomics study of 23 Aspergillus species from section Flavi.</title>
        <authorList>
            <consortium name="DOE Joint Genome Institute"/>
            <person name="Kjaerbolling I."/>
            <person name="Vesth T.C."/>
            <person name="Frisvad J.C."/>
            <person name="Nybo J.L."/>
            <person name="Theobald S."/>
            <person name="Kildgaard S."/>
            <person name="Petersen T.I."/>
            <person name="Kuo A."/>
            <person name="Sato A."/>
            <person name="Lyhne E.K."/>
            <person name="Kogle M.E."/>
            <person name="Wiebenga A."/>
            <person name="Kun R.S."/>
            <person name="Lubbers R.J."/>
            <person name="Makela M.R."/>
            <person name="Barry K."/>
            <person name="Chovatia M."/>
            <person name="Clum A."/>
            <person name="Daum C."/>
            <person name="Haridas S."/>
            <person name="He G."/>
            <person name="LaButti K."/>
            <person name="Lipzen A."/>
            <person name="Mondo S."/>
            <person name="Pangilinan J."/>
            <person name="Riley R."/>
            <person name="Salamov A."/>
            <person name="Simmons B.A."/>
            <person name="Magnuson J.K."/>
            <person name="Henrissat B."/>
            <person name="Mortensen U.H."/>
            <person name="Larsen T.O."/>
            <person name="De vries R.P."/>
            <person name="Grigoriev I.V."/>
            <person name="Machida M."/>
            <person name="Baker S.E."/>
            <person name="Andersen M.R."/>
        </authorList>
    </citation>
    <scope>NUCLEOTIDE SEQUENCE [LARGE SCALE GENOMIC DNA]</scope>
    <source>
        <strain evidence="1 2">CBS 117618</strain>
    </source>
</reference>
<keyword evidence="2" id="KW-1185">Reference proteome</keyword>
<name>A0A5N6DCR8_ASPPA</name>
<dbReference type="AlphaFoldDB" id="A0A5N6DCR8"/>
<dbReference type="VEuPathDB" id="FungiDB:BDV34DRAFT_146028"/>
<accession>A0A5N6DCR8</accession>
<dbReference type="EMBL" id="ML734999">
    <property type="protein sequence ID" value="KAB8202807.1"/>
    <property type="molecule type" value="Genomic_DNA"/>
</dbReference>
<protein>
    <submittedName>
        <fullName evidence="1">Uncharacterized protein</fullName>
    </submittedName>
</protein>
<proteinExistence type="predicted"/>
<evidence type="ECO:0000313" key="1">
    <source>
        <dbReference type="EMBL" id="KAB8202807.1"/>
    </source>
</evidence>
<gene>
    <name evidence="1" type="ORF">BDV34DRAFT_146028</name>
</gene>
<dbReference type="Proteomes" id="UP000326532">
    <property type="component" value="Unassembled WGS sequence"/>
</dbReference>
<evidence type="ECO:0000313" key="2">
    <source>
        <dbReference type="Proteomes" id="UP000326532"/>
    </source>
</evidence>